<evidence type="ECO:0000313" key="2">
    <source>
        <dbReference type="EMBL" id="MEA1304494.1"/>
    </source>
</evidence>
<reference evidence="2 5" key="2">
    <citation type="submission" date="2023-06" db="EMBL/GenBank/DDBJ databases">
        <title>Actinomyces orist ORNL 0101 HMT-893 genome.</title>
        <authorList>
            <person name="Johnston C.D."/>
            <person name="Chen T."/>
            <person name="Dewhirst F.E."/>
        </authorList>
    </citation>
    <scope>NUCLEOTIDE SEQUENCE [LARGE SCALE GENOMIC DNA]</scope>
    <source>
        <strain evidence="2 5">ORNL 0101</strain>
    </source>
</reference>
<reference evidence="3 4" key="1">
    <citation type="submission" date="2016-12" db="EMBL/GenBank/DDBJ databases">
        <title>Genomic comparison of strains in the 'Actinomyces naeslundii' group.</title>
        <authorList>
            <person name="Mughal S.R."/>
            <person name="Do T."/>
            <person name="Gilbert S.C."/>
            <person name="Witherden E.A."/>
            <person name="Didelot X."/>
            <person name="Beighton D."/>
        </authorList>
    </citation>
    <scope>NUCLEOTIDE SEQUENCE [LARGE SCALE GENOMIC DNA]</scope>
    <source>
        <strain evidence="3 4">WE8B-23</strain>
    </source>
</reference>
<feature type="transmembrane region" description="Helical" evidence="1">
    <location>
        <begin position="152"/>
        <end position="176"/>
    </location>
</feature>
<organism evidence="3 4">
    <name type="scientific">Actinomyces oris</name>
    <dbReference type="NCBI Taxonomy" id="544580"/>
    <lineage>
        <taxon>Bacteria</taxon>
        <taxon>Bacillati</taxon>
        <taxon>Actinomycetota</taxon>
        <taxon>Actinomycetes</taxon>
        <taxon>Actinomycetales</taxon>
        <taxon>Actinomycetaceae</taxon>
        <taxon>Actinomyces</taxon>
    </lineage>
</organism>
<evidence type="ECO:0000313" key="4">
    <source>
        <dbReference type="Proteomes" id="UP000185963"/>
    </source>
</evidence>
<evidence type="ECO:0000256" key="1">
    <source>
        <dbReference type="SAM" id="Phobius"/>
    </source>
</evidence>
<name>A0A1Q8WH17_9ACTO</name>
<dbReference type="GO" id="GO:0008233">
    <property type="term" value="F:peptidase activity"/>
    <property type="evidence" value="ECO:0007669"/>
    <property type="project" value="UniProtKB-KW"/>
</dbReference>
<comment type="caution">
    <text evidence="3">The sequence shown here is derived from an EMBL/GenBank/DDBJ whole genome shotgun (WGS) entry which is preliminary data.</text>
</comment>
<keyword evidence="3" id="KW-0378">Hydrolase</keyword>
<protein>
    <submittedName>
        <fullName evidence="3">CAAX protease</fullName>
    </submittedName>
</protein>
<feature type="transmembrane region" description="Helical" evidence="1">
    <location>
        <begin position="206"/>
        <end position="222"/>
    </location>
</feature>
<dbReference type="AlphaFoldDB" id="A0A1Q8WH17"/>
<proteinExistence type="predicted"/>
<keyword evidence="1" id="KW-1133">Transmembrane helix</keyword>
<feature type="transmembrane region" description="Helical" evidence="1">
    <location>
        <begin position="228"/>
        <end position="246"/>
    </location>
</feature>
<keyword evidence="3" id="KW-0645">Protease</keyword>
<sequence length="249" mass="27040">MIITAIALTLYVGYYFVSKPFLRKLSNAAARSGLPILANATIAERQATIQMSLVVAAHLIMVCFLSLLVLPRQWWLYQASHLGIQSIAVLLAVLLGVGESVASGVLAEMLYTVLGWIDQRREQLGHPSHLAVEMVEASAGGWMKTIRVSVEANLIVGAALLTLQLACEEIIFRFIFPRCLPGHMWTAGALFIIMQFSGLKRRIGGVFAAVGATVMAVSQGYLATRADFLAPLVVAHLVMFLSSRTLSNK</sequence>
<dbReference type="RefSeq" id="WP_075371530.1">
    <property type="nucleotide sequence ID" value="NZ_JAXBCZ010000001.1"/>
</dbReference>
<feature type="transmembrane region" description="Helical" evidence="1">
    <location>
        <begin position="53"/>
        <end position="75"/>
    </location>
</feature>
<keyword evidence="1" id="KW-0812">Transmembrane</keyword>
<gene>
    <name evidence="3" type="ORF">BKH20_13165</name>
    <name evidence="2" type="ORF">QU665_05325</name>
</gene>
<dbReference type="Proteomes" id="UP001289581">
    <property type="component" value="Unassembled WGS sequence"/>
</dbReference>
<evidence type="ECO:0000313" key="3">
    <source>
        <dbReference type="EMBL" id="OLO65499.1"/>
    </source>
</evidence>
<accession>A0A1Q8WH17</accession>
<keyword evidence="5" id="KW-1185">Reference proteome</keyword>
<dbReference type="Proteomes" id="UP000185963">
    <property type="component" value="Unassembled WGS sequence"/>
</dbReference>
<keyword evidence="1" id="KW-0472">Membrane</keyword>
<dbReference type="EMBL" id="JAXBCZ010000001">
    <property type="protein sequence ID" value="MEA1304494.1"/>
    <property type="molecule type" value="Genomic_DNA"/>
</dbReference>
<feature type="transmembrane region" description="Helical" evidence="1">
    <location>
        <begin position="182"/>
        <end position="199"/>
    </location>
</feature>
<evidence type="ECO:0000313" key="5">
    <source>
        <dbReference type="Proteomes" id="UP001289581"/>
    </source>
</evidence>
<dbReference type="EMBL" id="MSKS01000064">
    <property type="protein sequence ID" value="OLO65499.1"/>
    <property type="molecule type" value="Genomic_DNA"/>
</dbReference>
<feature type="transmembrane region" description="Helical" evidence="1">
    <location>
        <begin position="87"/>
        <end position="111"/>
    </location>
</feature>
<dbReference type="GO" id="GO:0006508">
    <property type="term" value="P:proteolysis"/>
    <property type="evidence" value="ECO:0007669"/>
    <property type="project" value="UniProtKB-KW"/>
</dbReference>